<evidence type="ECO:0000256" key="4">
    <source>
        <dbReference type="ARBA" id="ARBA00022989"/>
    </source>
</evidence>
<dbReference type="Pfam" id="PF09402">
    <property type="entry name" value="MSC"/>
    <property type="match status" value="1"/>
</dbReference>
<feature type="compositionally biased region" description="Polar residues" evidence="8">
    <location>
        <begin position="315"/>
        <end position="333"/>
    </location>
</feature>
<dbReference type="PANTHER" id="PTHR47808:SF2">
    <property type="entry name" value="LEM DOMAIN-CONTAINING PROTEIN 2"/>
    <property type="match status" value="1"/>
</dbReference>
<dbReference type="GO" id="GO:0034399">
    <property type="term" value="C:nuclear periphery"/>
    <property type="evidence" value="ECO:0007669"/>
    <property type="project" value="TreeGrafter"/>
</dbReference>
<feature type="coiled-coil region" evidence="7">
    <location>
        <begin position="493"/>
        <end position="542"/>
    </location>
</feature>
<dbReference type="Gene3D" id="1.10.10.1180">
    <property type="entry name" value="MAN1, winged-helix domain"/>
    <property type="match status" value="1"/>
</dbReference>
<dbReference type="InterPro" id="IPR044780">
    <property type="entry name" value="Heh2/Src1"/>
</dbReference>
<evidence type="ECO:0000256" key="1">
    <source>
        <dbReference type="ARBA" id="ARBA00004540"/>
    </source>
</evidence>
<dbReference type="PANTHER" id="PTHR47808">
    <property type="entry name" value="INNER NUCLEAR MEMBRANE PROTEIN HEH2-RELATED"/>
    <property type="match status" value="1"/>
</dbReference>
<dbReference type="CDD" id="cd12935">
    <property type="entry name" value="LEM_like"/>
    <property type="match status" value="1"/>
</dbReference>
<comment type="subcellular location">
    <subcellularLocation>
        <location evidence="1">Nucleus inner membrane</location>
    </subcellularLocation>
</comment>
<dbReference type="InterPro" id="IPR025856">
    <property type="entry name" value="HeH/LEM_domain"/>
</dbReference>
<accession>A0A9P8PY27</accession>
<gene>
    <name evidence="12" type="ORF">WICMUC_000369</name>
</gene>
<feature type="region of interest" description="Disordered" evidence="8">
    <location>
        <begin position="455"/>
        <end position="475"/>
    </location>
</feature>
<feature type="compositionally biased region" description="Polar residues" evidence="8">
    <location>
        <begin position="240"/>
        <end position="264"/>
    </location>
</feature>
<evidence type="ECO:0000259" key="11">
    <source>
        <dbReference type="Pfam" id="PF12949"/>
    </source>
</evidence>
<dbReference type="InterPro" id="IPR041885">
    <property type="entry name" value="MAN1_winged_helix_dom"/>
</dbReference>
<keyword evidence="5 9" id="KW-0472">Membrane</keyword>
<feature type="compositionally biased region" description="Acidic residues" evidence="8">
    <location>
        <begin position="465"/>
        <end position="475"/>
    </location>
</feature>
<dbReference type="GO" id="GO:0003682">
    <property type="term" value="F:chromatin binding"/>
    <property type="evidence" value="ECO:0007669"/>
    <property type="project" value="InterPro"/>
</dbReference>
<evidence type="ECO:0000256" key="3">
    <source>
        <dbReference type="ARBA" id="ARBA00022692"/>
    </source>
</evidence>
<proteinExistence type="predicted"/>
<dbReference type="Pfam" id="PF12949">
    <property type="entry name" value="HeH"/>
    <property type="match status" value="1"/>
</dbReference>
<reference evidence="12" key="2">
    <citation type="submission" date="2021-01" db="EMBL/GenBank/DDBJ databases">
        <authorList>
            <person name="Schikora-Tamarit M.A."/>
        </authorList>
    </citation>
    <scope>NUCLEOTIDE SEQUENCE</scope>
    <source>
        <strain evidence="12">CBS6341</strain>
    </source>
</reference>
<dbReference type="GO" id="GO:0071763">
    <property type="term" value="P:nuclear membrane organization"/>
    <property type="evidence" value="ECO:0007669"/>
    <property type="project" value="TreeGrafter"/>
</dbReference>
<feature type="domain" description="HeH/LEM" evidence="11">
    <location>
        <begin position="16"/>
        <end position="45"/>
    </location>
</feature>
<feature type="compositionally biased region" description="Basic and acidic residues" evidence="8">
    <location>
        <begin position="164"/>
        <end position="201"/>
    </location>
</feature>
<evidence type="ECO:0008006" key="14">
    <source>
        <dbReference type="Google" id="ProtNLM"/>
    </source>
</evidence>
<reference evidence="12" key="1">
    <citation type="journal article" date="2021" name="Open Biol.">
        <title>Shared evolutionary footprints suggest mitochondrial oxidative damage underlies multiple complex I losses in fungi.</title>
        <authorList>
            <person name="Schikora-Tamarit M.A."/>
            <person name="Marcet-Houben M."/>
            <person name="Nosek J."/>
            <person name="Gabaldon T."/>
        </authorList>
    </citation>
    <scope>NUCLEOTIDE SEQUENCE</scope>
    <source>
        <strain evidence="12">CBS6341</strain>
    </source>
</reference>
<keyword evidence="13" id="KW-1185">Reference proteome</keyword>
<protein>
    <recommendedName>
        <fullName evidence="14">Inner nuclear membrane protein SRC1</fullName>
    </recommendedName>
</protein>
<evidence type="ECO:0000259" key="10">
    <source>
        <dbReference type="Pfam" id="PF09402"/>
    </source>
</evidence>
<keyword evidence="2" id="KW-0597">Phosphoprotein</keyword>
<feature type="region of interest" description="Disordered" evidence="8">
    <location>
        <begin position="75"/>
        <end position="122"/>
    </location>
</feature>
<evidence type="ECO:0000256" key="2">
    <source>
        <dbReference type="ARBA" id="ARBA00022553"/>
    </source>
</evidence>
<keyword evidence="4 9" id="KW-1133">Transmembrane helix</keyword>
<feature type="compositionally biased region" description="Polar residues" evidence="8">
    <location>
        <begin position="93"/>
        <end position="105"/>
    </location>
</feature>
<feature type="compositionally biased region" description="Basic and acidic residues" evidence="8">
    <location>
        <begin position="455"/>
        <end position="464"/>
    </location>
</feature>
<organism evidence="12 13">
    <name type="scientific">Wickerhamomyces mucosus</name>
    <dbReference type="NCBI Taxonomy" id="1378264"/>
    <lineage>
        <taxon>Eukaryota</taxon>
        <taxon>Fungi</taxon>
        <taxon>Dikarya</taxon>
        <taxon>Ascomycota</taxon>
        <taxon>Saccharomycotina</taxon>
        <taxon>Saccharomycetes</taxon>
        <taxon>Phaffomycetales</taxon>
        <taxon>Wickerhamomycetaceae</taxon>
        <taxon>Wickerhamomyces</taxon>
    </lineage>
</organism>
<feature type="region of interest" description="Disordered" evidence="8">
    <location>
        <begin position="140"/>
        <end position="426"/>
    </location>
</feature>
<evidence type="ECO:0000256" key="8">
    <source>
        <dbReference type="SAM" id="MobiDB-lite"/>
    </source>
</evidence>
<keyword evidence="6" id="KW-0539">Nucleus</keyword>
<keyword evidence="7" id="KW-0175">Coiled coil</keyword>
<evidence type="ECO:0000256" key="5">
    <source>
        <dbReference type="ARBA" id="ARBA00023136"/>
    </source>
</evidence>
<feature type="transmembrane region" description="Helical" evidence="9">
    <location>
        <begin position="800"/>
        <end position="819"/>
    </location>
</feature>
<evidence type="ECO:0000313" key="12">
    <source>
        <dbReference type="EMBL" id="KAH3680302.1"/>
    </source>
</evidence>
<dbReference type="GO" id="GO:0005637">
    <property type="term" value="C:nuclear inner membrane"/>
    <property type="evidence" value="ECO:0007669"/>
    <property type="project" value="UniProtKB-SubCell"/>
</dbReference>
<dbReference type="AlphaFoldDB" id="A0A9P8PY27"/>
<feature type="domain" description="Man1/Src1-like C-terminal" evidence="10">
    <location>
        <begin position="566"/>
        <end position="916"/>
    </location>
</feature>
<dbReference type="EMBL" id="JAEUBF010000131">
    <property type="protein sequence ID" value="KAH3680302.1"/>
    <property type="molecule type" value="Genomic_DNA"/>
</dbReference>
<evidence type="ECO:0000256" key="9">
    <source>
        <dbReference type="SAM" id="Phobius"/>
    </source>
</evidence>
<keyword evidence="3 9" id="KW-0812">Transmembrane</keyword>
<evidence type="ECO:0000256" key="6">
    <source>
        <dbReference type="ARBA" id="ARBA00023242"/>
    </source>
</evidence>
<comment type="caution">
    <text evidence="12">The sequence shown here is derived from an EMBL/GenBank/DDBJ whole genome shotgun (WGS) entry which is preliminary data.</text>
</comment>
<feature type="compositionally biased region" description="Basic and acidic residues" evidence="8">
    <location>
        <begin position="208"/>
        <end position="233"/>
    </location>
</feature>
<evidence type="ECO:0000256" key="7">
    <source>
        <dbReference type="SAM" id="Coils"/>
    </source>
</evidence>
<sequence length="916" mass="106546">MEEFEYLQPGKFKGGVAQLRNILLQNDIEYPSNSKKIDLINLFNQHIKPNAHQRLAILNNVVPNDDNIEVIEDKKSHKKKKLKSNEIKDQLEVGTQSPRKTSNRLSKSKDDQKKNLSTKRSVSVEIGEIPNLNVKIPTDEIEDKEEESLIKREKSPIRRSTRRNKTEEIPQDDRERKRERSPTRKELIVGESKEIKRERSPTKRSPSKKREVKSNEIINEEKKILKKKSESPFKVKVKQNIDSSFSNDNVFQNKSNQNSPNSIKTIPKKRSSKESNDSNDSSESNIGKKFPKNQILKKTAFSSSPELKIKKHSPLKSSLSISKFENSSPPSQSLDYDNGDNNDNNNNNNNNDLFNLDNNDSRDVSFNFEKALDNSPLKKKNKSNLIKEPNPTPYNQQKQQQQQILSDESNSKIDVDNDIDTPSKTRSSIIPDISKFKVSTNFAKTLGILPQNEIKIEERGKDQDSEFLQDSDSDQEDDIFQEELNETPIDSDLINLQKEIEDANHNILDEAERVNKEINEIFNQQEEEIDDDKDQLELKEDSISKPRWINFTKILKLIQNLIFFGLFVSITITALWYREQRVLIGYCGTEIDQPTFINTDNNILIQFNEILDQYKPQCLECPENAICLPNLQIRCKQDYIVKEPWYKLYGLLPLSNYCIKDTERDKIINEVVSKTLELLRIRNANYKCGEGNNEEDLDKIGITDEELYEFFFRTKNSSISDSEFNEIWEKVLIDLSNELEITLQYRSFNDSRSTNDNISSNEIEKETNIHQKIIFRSNSTSKLSISCKFQKEIYDQFAKFKIYIISFSAIVVILISIYFKILNYLSKQSKINEINEIIKNKLIKQQKFSIQDPTGLTNRYLSSIHLRDEFLSNFKNNEKFKIWDIILKKLESNSNIRSSTKEIHGEIVRVLEWIGE</sequence>
<feature type="compositionally biased region" description="Low complexity" evidence="8">
    <location>
        <begin position="334"/>
        <end position="358"/>
    </location>
</feature>
<dbReference type="OrthoDB" id="2503928at2759"/>
<evidence type="ECO:0000313" key="13">
    <source>
        <dbReference type="Proteomes" id="UP000769528"/>
    </source>
</evidence>
<dbReference type="Proteomes" id="UP000769528">
    <property type="component" value="Unassembled WGS sequence"/>
</dbReference>
<dbReference type="GO" id="GO:0005783">
    <property type="term" value="C:endoplasmic reticulum"/>
    <property type="evidence" value="ECO:0007669"/>
    <property type="project" value="TreeGrafter"/>
</dbReference>
<name>A0A9P8PY27_9ASCO</name>
<dbReference type="InterPro" id="IPR018996">
    <property type="entry name" value="Man1/Src1-like_C"/>
</dbReference>
<feature type="compositionally biased region" description="Basic and acidic residues" evidence="8">
    <location>
        <begin position="147"/>
        <end position="156"/>
    </location>
</feature>